<feature type="compositionally biased region" description="Basic and acidic residues" evidence="4">
    <location>
        <begin position="9"/>
        <end position="52"/>
    </location>
</feature>
<reference evidence="5" key="1">
    <citation type="submission" date="2023-04" db="EMBL/GenBank/DDBJ databases">
        <title>Candida boidinii NBRC 10035.</title>
        <authorList>
            <person name="Ichikawa N."/>
            <person name="Sato H."/>
            <person name="Tonouchi N."/>
        </authorList>
    </citation>
    <scope>NUCLEOTIDE SEQUENCE</scope>
    <source>
        <strain evidence="5">NBRC 10035</strain>
    </source>
</reference>
<gene>
    <name evidence="5" type="ORF">Cboi02_000069800</name>
</gene>
<dbReference type="Proteomes" id="UP001165120">
    <property type="component" value="Unassembled WGS sequence"/>
</dbReference>
<organism evidence="5 6">
    <name type="scientific">Candida boidinii</name>
    <name type="common">Yeast</name>
    <dbReference type="NCBI Taxonomy" id="5477"/>
    <lineage>
        <taxon>Eukaryota</taxon>
        <taxon>Fungi</taxon>
        <taxon>Dikarya</taxon>
        <taxon>Ascomycota</taxon>
        <taxon>Saccharomycotina</taxon>
        <taxon>Pichiomycetes</taxon>
        <taxon>Pichiales</taxon>
        <taxon>Pichiaceae</taxon>
        <taxon>Ogataea</taxon>
        <taxon>Ogataea/Candida clade</taxon>
    </lineage>
</organism>
<evidence type="ECO:0000256" key="1">
    <source>
        <dbReference type="ARBA" id="ARBA00022737"/>
    </source>
</evidence>
<dbReference type="PANTHER" id="PTHR24134">
    <property type="entry name" value="ANKYRIN REPEAT-CONTAINING PROTEIN DDB_G0279043"/>
    <property type="match status" value="1"/>
</dbReference>
<dbReference type="InterPro" id="IPR036770">
    <property type="entry name" value="Ankyrin_rpt-contain_sf"/>
</dbReference>
<dbReference type="PANTHER" id="PTHR24134:SF9">
    <property type="entry name" value="ANKYRIN REPEAT AND SOCS BOX PROTEIN 8"/>
    <property type="match status" value="1"/>
</dbReference>
<feature type="region of interest" description="Disordered" evidence="4">
    <location>
        <begin position="204"/>
        <end position="235"/>
    </location>
</feature>
<evidence type="ECO:0000256" key="2">
    <source>
        <dbReference type="ARBA" id="ARBA00023043"/>
    </source>
</evidence>
<evidence type="ECO:0000256" key="4">
    <source>
        <dbReference type="SAM" id="MobiDB-lite"/>
    </source>
</evidence>
<sequence>MSNLIKKLTIQDKSKSKTDINDTKDTKDKDIKDAKDIKDIKENKDSQDKDNKTSINHDGASLSEQIIEAARRNNTDLLDEIFDELDNDHSKISDLINNSTDPVGNTPIHLTCKYGCYDVLDKMLDIEGVEIDPINPKNGDTPLHYAVAYSFQEPDYALFMVENLLEVGADPKIKNKDNLKPVDLAGSSNEALINALQAAEYSNDFSNGLEEVDVDDDDGESDDGESDDGESEEKK</sequence>
<evidence type="ECO:0000313" key="6">
    <source>
        <dbReference type="Proteomes" id="UP001165120"/>
    </source>
</evidence>
<dbReference type="Pfam" id="PF12796">
    <property type="entry name" value="Ank_2"/>
    <property type="match status" value="1"/>
</dbReference>
<comment type="caution">
    <text evidence="5">The sequence shown here is derived from an EMBL/GenBank/DDBJ whole genome shotgun (WGS) entry which is preliminary data.</text>
</comment>
<protein>
    <submittedName>
        <fullName evidence="5">Unnamed protein product</fullName>
    </submittedName>
</protein>
<dbReference type="SUPFAM" id="SSF48403">
    <property type="entry name" value="Ankyrin repeat"/>
    <property type="match status" value="1"/>
</dbReference>
<accession>A0A9W6WE89</accession>
<evidence type="ECO:0000256" key="3">
    <source>
        <dbReference type="PROSITE-ProRule" id="PRU00023"/>
    </source>
</evidence>
<name>A0A9W6WE89_CANBO</name>
<dbReference type="PROSITE" id="PS50088">
    <property type="entry name" value="ANK_REPEAT"/>
    <property type="match status" value="1"/>
</dbReference>
<dbReference type="EMBL" id="BSXN01000134">
    <property type="protein sequence ID" value="GME67269.1"/>
    <property type="molecule type" value="Genomic_DNA"/>
</dbReference>
<keyword evidence="2 3" id="KW-0040">ANK repeat</keyword>
<feature type="region of interest" description="Disordered" evidence="4">
    <location>
        <begin position="1"/>
        <end position="61"/>
    </location>
</feature>
<dbReference type="SMART" id="SM00248">
    <property type="entry name" value="ANK"/>
    <property type="match status" value="2"/>
</dbReference>
<feature type="repeat" description="ANK" evidence="3">
    <location>
        <begin position="138"/>
        <end position="176"/>
    </location>
</feature>
<dbReference type="AlphaFoldDB" id="A0A9W6WE89"/>
<evidence type="ECO:0000313" key="5">
    <source>
        <dbReference type="EMBL" id="GME67269.1"/>
    </source>
</evidence>
<dbReference type="PROSITE" id="PS50297">
    <property type="entry name" value="ANK_REP_REGION"/>
    <property type="match status" value="1"/>
</dbReference>
<proteinExistence type="predicted"/>
<dbReference type="InterPro" id="IPR002110">
    <property type="entry name" value="Ankyrin_rpt"/>
</dbReference>
<keyword evidence="6" id="KW-1185">Reference proteome</keyword>
<keyword evidence="1" id="KW-0677">Repeat</keyword>
<dbReference type="Gene3D" id="1.25.40.20">
    <property type="entry name" value="Ankyrin repeat-containing domain"/>
    <property type="match status" value="1"/>
</dbReference>
<feature type="compositionally biased region" description="Acidic residues" evidence="4">
    <location>
        <begin position="210"/>
        <end position="235"/>
    </location>
</feature>